<evidence type="ECO:0000256" key="2">
    <source>
        <dbReference type="ARBA" id="ARBA00008683"/>
    </source>
</evidence>
<evidence type="ECO:0000256" key="9">
    <source>
        <dbReference type="ARBA" id="ARBA00023136"/>
    </source>
</evidence>
<dbReference type="InterPro" id="IPR029045">
    <property type="entry name" value="ClpP/crotonase-like_dom_sf"/>
</dbReference>
<evidence type="ECO:0000256" key="10">
    <source>
        <dbReference type="SAM" id="Phobius"/>
    </source>
</evidence>
<feature type="transmembrane region" description="Helical" evidence="10">
    <location>
        <begin position="12"/>
        <end position="33"/>
    </location>
</feature>
<dbReference type="CDD" id="cd07023">
    <property type="entry name" value="S49_Sppa_N_C"/>
    <property type="match status" value="1"/>
</dbReference>
<dbReference type="PANTHER" id="PTHR42987:SF4">
    <property type="entry name" value="PROTEASE SOHB-RELATED"/>
    <property type="match status" value="1"/>
</dbReference>
<keyword evidence="9 10" id="KW-0472">Membrane</keyword>
<keyword evidence="7" id="KW-0720">Serine protease</keyword>
<evidence type="ECO:0000256" key="4">
    <source>
        <dbReference type="ARBA" id="ARBA00022670"/>
    </source>
</evidence>
<sequence length="339" mass="37186">MEFLYEYGIFLAKTVTLVIAIAAVVIIFVGAAVKPKVKKGEIDIEDISEQLEDLKHSFLEHTLSGKALKAFHKTQKADAKKAAANEETKPRLYVIDFNGSVDANEVDSLREEITAIVAIADATKDKVLIRLESGGGVVHGYGLAASQLQRLKNKGIHLTVAIDKVAASGGYMMACVADEIVAAPFAIVGSIGVIAQIPNFNKILKKNDVDFEQITAGEFKRTLTLFGENTDKARDKFKEEIEQTHGLFKQFVSSQRPSLDIDLVATGEHWFATQALDKGLVDTIETSDDTLLKYQDERQIYKVKYKVKKTLSDKLAIGFSGGINKAGVSIYSRFKSLNP</sequence>
<evidence type="ECO:0000313" key="13">
    <source>
        <dbReference type="EMBL" id="KPH58290.1"/>
    </source>
</evidence>
<evidence type="ECO:0000256" key="8">
    <source>
        <dbReference type="ARBA" id="ARBA00022989"/>
    </source>
</evidence>
<dbReference type="AlphaFoldDB" id="A0A0N1ECE8"/>
<reference evidence="13 14" key="1">
    <citation type="submission" date="2015-08" db="EMBL/GenBank/DDBJ databases">
        <title>Draft Genome Sequence of Pseudoalteromonas porphyrae UCD-SED14.</title>
        <authorList>
            <person name="Coil D.A."/>
            <person name="Jospin G."/>
            <person name="Lee R.D."/>
            <person name="Eisen J.A."/>
        </authorList>
    </citation>
    <scope>NUCLEOTIDE SEQUENCE [LARGE SCALE GENOMIC DNA]</scope>
    <source>
        <strain evidence="13 14">UCD-SED14</strain>
    </source>
</reference>
<comment type="similarity">
    <text evidence="2">Belongs to the peptidase S49 family.</text>
</comment>
<keyword evidence="8 10" id="KW-1133">Transmembrane helix</keyword>
<evidence type="ECO:0000256" key="3">
    <source>
        <dbReference type="ARBA" id="ARBA00022475"/>
    </source>
</evidence>
<dbReference type="RefSeq" id="WP_054206532.1">
    <property type="nucleotide sequence ID" value="NZ_LHPH01000026.1"/>
</dbReference>
<dbReference type="GO" id="GO:0004252">
    <property type="term" value="F:serine-type endopeptidase activity"/>
    <property type="evidence" value="ECO:0007669"/>
    <property type="project" value="InterPro"/>
</dbReference>
<dbReference type="PATRIC" id="fig|187330.3.peg.2267"/>
<dbReference type="SUPFAM" id="SSF52096">
    <property type="entry name" value="ClpP/crotonase"/>
    <property type="match status" value="1"/>
</dbReference>
<dbReference type="NCBIfam" id="NF008745">
    <property type="entry name" value="PRK11778.1"/>
    <property type="match status" value="1"/>
</dbReference>
<proteinExistence type="inferred from homology"/>
<feature type="domain" description="Peptidase S49 N-terminal proteobacteria" evidence="12">
    <location>
        <begin position="2"/>
        <end position="148"/>
    </location>
</feature>
<dbReference type="Pfam" id="PF01343">
    <property type="entry name" value="Peptidase_S49"/>
    <property type="match status" value="1"/>
</dbReference>
<dbReference type="Gene3D" id="6.20.330.10">
    <property type="match status" value="1"/>
</dbReference>
<dbReference type="InterPro" id="IPR013703">
    <property type="entry name" value="Peptidase_S49_N_proteobac"/>
</dbReference>
<keyword evidence="5 10" id="KW-0812">Transmembrane</keyword>
<evidence type="ECO:0000256" key="5">
    <source>
        <dbReference type="ARBA" id="ARBA00022692"/>
    </source>
</evidence>
<protein>
    <submittedName>
        <fullName evidence="13">Peptidase S49</fullName>
    </submittedName>
</protein>
<organism evidence="13 14">
    <name type="scientific">Pseudoalteromonas porphyrae</name>
    <dbReference type="NCBI Taxonomy" id="187330"/>
    <lineage>
        <taxon>Bacteria</taxon>
        <taxon>Pseudomonadati</taxon>
        <taxon>Pseudomonadota</taxon>
        <taxon>Gammaproteobacteria</taxon>
        <taxon>Alteromonadales</taxon>
        <taxon>Pseudoalteromonadaceae</taxon>
        <taxon>Pseudoalteromonas</taxon>
    </lineage>
</organism>
<dbReference type="GO" id="GO:0006508">
    <property type="term" value="P:proteolysis"/>
    <property type="evidence" value="ECO:0007669"/>
    <property type="project" value="UniProtKB-KW"/>
</dbReference>
<keyword evidence="14" id="KW-1185">Reference proteome</keyword>
<keyword evidence="4" id="KW-0645">Protease</keyword>
<dbReference type="STRING" id="187330.AMS58_18720"/>
<evidence type="ECO:0000259" key="12">
    <source>
        <dbReference type="Pfam" id="PF08496"/>
    </source>
</evidence>
<keyword evidence="6" id="KW-0378">Hydrolase</keyword>
<feature type="domain" description="Peptidase S49" evidence="11">
    <location>
        <begin position="151"/>
        <end position="299"/>
    </location>
</feature>
<dbReference type="InterPro" id="IPR047272">
    <property type="entry name" value="S49_SppA_C"/>
</dbReference>
<comment type="caution">
    <text evidence="13">The sequence shown here is derived from an EMBL/GenBank/DDBJ whole genome shotgun (WGS) entry which is preliminary data.</text>
</comment>
<dbReference type="GO" id="GO:0005886">
    <property type="term" value="C:plasma membrane"/>
    <property type="evidence" value="ECO:0007669"/>
    <property type="project" value="UniProtKB-SubCell"/>
</dbReference>
<accession>A0A0N1ECE8</accession>
<name>A0A0N1ECE8_9GAMM</name>
<dbReference type="InterPro" id="IPR002142">
    <property type="entry name" value="Peptidase_S49"/>
</dbReference>
<dbReference type="OrthoDB" id="5614232at2"/>
<keyword evidence="3" id="KW-1003">Cell membrane</keyword>
<evidence type="ECO:0000313" key="14">
    <source>
        <dbReference type="Proteomes" id="UP000037848"/>
    </source>
</evidence>
<dbReference type="Pfam" id="PF08496">
    <property type="entry name" value="Peptidase_S49_N"/>
    <property type="match status" value="1"/>
</dbReference>
<dbReference type="Gene3D" id="3.90.226.10">
    <property type="entry name" value="2-enoyl-CoA Hydratase, Chain A, domain 1"/>
    <property type="match status" value="1"/>
</dbReference>
<dbReference type="Proteomes" id="UP000037848">
    <property type="component" value="Unassembled WGS sequence"/>
</dbReference>
<dbReference type="PANTHER" id="PTHR42987">
    <property type="entry name" value="PEPTIDASE S49"/>
    <property type="match status" value="1"/>
</dbReference>
<evidence type="ECO:0000256" key="7">
    <source>
        <dbReference type="ARBA" id="ARBA00022825"/>
    </source>
</evidence>
<evidence type="ECO:0000256" key="1">
    <source>
        <dbReference type="ARBA" id="ARBA00004236"/>
    </source>
</evidence>
<evidence type="ECO:0000259" key="11">
    <source>
        <dbReference type="Pfam" id="PF01343"/>
    </source>
</evidence>
<comment type="subcellular location">
    <subcellularLocation>
        <location evidence="1">Cell membrane</location>
    </subcellularLocation>
</comment>
<gene>
    <name evidence="13" type="ORF">ADS77_18085</name>
</gene>
<evidence type="ECO:0000256" key="6">
    <source>
        <dbReference type="ARBA" id="ARBA00022801"/>
    </source>
</evidence>
<dbReference type="EMBL" id="LHPH01000026">
    <property type="protein sequence ID" value="KPH58290.1"/>
    <property type="molecule type" value="Genomic_DNA"/>
</dbReference>